<dbReference type="PANTHER" id="PTHR43480">
    <property type="entry name" value="ACYL-[ACYL-CARRIER-PROTEIN]--UDP-N-ACETYLGLUCOSAMINE O-ACYLTRANSFERASE"/>
    <property type="match status" value="1"/>
</dbReference>
<dbReference type="RefSeq" id="WP_182584928.1">
    <property type="nucleotide sequence ID" value="NZ_JABVCQ010000047.1"/>
</dbReference>
<dbReference type="InterPro" id="IPR010137">
    <property type="entry name" value="Lipid_A_LpxA"/>
</dbReference>
<evidence type="ECO:0000256" key="2">
    <source>
        <dbReference type="ARBA" id="ARBA00022556"/>
    </source>
</evidence>
<dbReference type="CDD" id="cd03351">
    <property type="entry name" value="LbH_UDP-GlcNAc_AT"/>
    <property type="match status" value="1"/>
</dbReference>
<evidence type="ECO:0000313" key="8">
    <source>
        <dbReference type="Proteomes" id="UP000548632"/>
    </source>
</evidence>
<dbReference type="NCBIfam" id="TIGR01852">
    <property type="entry name" value="lipid_A_lpxA"/>
    <property type="match status" value="1"/>
</dbReference>
<keyword evidence="8" id="KW-1185">Reference proteome</keyword>
<dbReference type="NCBIfam" id="NF003657">
    <property type="entry name" value="PRK05289.1"/>
    <property type="match status" value="1"/>
</dbReference>
<protein>
    <submittedName>
        <fullName evidence="7">Acyl-ACP--UDP-N-acetylglucosamine O-acyltransferase</fullName>
        <ecNumber evidence="7">2.3.1.129</ecNumber>
    </submittedName>
</protein>
<dbReference type="GO" id="GO:0016020">
    <property type="term" value="C:membrane"/>
    <property type="evidence" value="ECO:0007669"/>
    <property type="project" value="GOC"/>
</dbReference>
<dbReference type="SUPFAM" id="SSF51161">
    <property type="entry name" value="Trimeric LpxA-like enzymes"/>
    <property type="match status" value="1"/>
</dbReference>
<evidence type="ECO:0000256" key="3">
    <source>
        <dbReference type="ARBA" id="ARBA00022679"/>
    </source>
</evidence>
<dbReference type="Gene3D" id="1.20.1180.10">
    <property type="entry name" value="Udp N-acetylglucosamine O-acyltransferase, C-terminal domain"/>
    <property type="match status" value="1"/>
</dbReference>
<evidence type="ECO:0000256" key="1">
    <source>
        <dbReference type="ARBA" id="ARBA00022516"/>
    </source>
</evidence>
<dbReference type="PANTHER" id="PTHR43480:SF1">
    <property type="entry name" value="ACYL-[ACYL-CARRIER-PROTEIN]--UDP-N-ACETYLGLUCOSAMINE O-ACYLTRANSFERASE, MITOCHONDRIAL-RELATED"/>
    <property type="match status" value="1"/>
</dbReference>
<dbReference type="InterPro" id="IPR011004">
    <property type="entry name" value="Trimer_LpxA-like_sf"/>
</dbReference>
<dbReference type="PIRSF" id="PIRSF000456">
    <property type="entry name" value="UDP-GlcNAc_acltr"/>
    <property type="match status" value="1"/>
</dbReference>
<dbReference type="AlphaFoldDB" id="A0A839HEM1"/>
<proteinExistence type="predicted"/>
<dbReference type="Gene3D" id="2.160.10.10">
    <property type="entry name" value="Hexapeptide repeat proteins"/>
    <property type="match status" value="1"/>
</dbReference>
<evidence type="ECO:0000256" key="4">
    <source>
        <dbReference type="ARBA" id="ARBA00023098"/>
    </source>
</evidence>
<dbReference type="InterPro" id="IPR029098">
    <property type="entry name" value="Acetyltransf_C"/>
</dbReference>
<evidence type="ECO:0000313" key="7">
    <source>
        <dbReference type="EMBL" id="MBB1127303.1"/>
    </source>
</evidence>
<dbReference type="InterPro" id="IPR001451">
    <property type="entry name" value="Hexapep"/>
</dbReference>
<dbReference type="EMBL" id="JABVCQ010000047">
    <property type="protein sequence ID" value="MBB1127303.1"/>
    <property type="molecule type" value="Genomic_DNA"/>
</dbReference>
<dbReference type="Proteomes" id="UP000548632">
    <property type="component" value="Unassembled WGS sequence"/>
</dbReference>
<comment type="caution">
    <text evidence="7">The sequence shown here is derived from an EMBL/GenBank/DDBJ whole genome shotgun (WGS) entry which is preliminary data.</text>
</comment>
<dbReference type="EC" id="2.3.1.129" evidence="7"/>
<keyword evidence="1" id="KW-0444">Lipid biosynthesis</keyword>
<dbReference type="Pfam" id="PF13720">
    <property type="entry name" value="Acetyltransf_11"/>
    <property type="match status" value="1"/>
</dbReference>
<dbReference type="InterPro" id="IPR037157">
    <property type="entry name" value="Acetyltransf_C_sf"/>
</dbReference>
<reference evidence="7 8" key="1">
    <citation type="journal article" date="2020" name="Arch. Microbiol.">
        <title>The genome sequence of the giant phototrophic gammaproteobacterium Thiospirillum jenense gives insight into its physiological properties and phylogenetic relationships.</title>
        <authorList>
            <person name="Imhoff J.F."/>
            <person name="Meyer T.E."/>
            <person name="Kyndt J.A."/>
        </authorList>
    </citation>
    <scope>NUCLEOTIDE SEQUENCE [LARGE SCALE GENOMIC DNA]</scope>
    <source>
        <strain evidence="7 8">DSM 216</strain>
    </source>
</reference>
<dbReference type="GO" id="GO:0009245">
    <property type="term" value="P:lipid A biosynthetic process"/>
    <property type="evidence" value="ECO:0007669"/>
    <property type="project" value="UniProtKB-KW"/>
</dbReference>
<keyword evidence="2" id="KW-0441">Lipid A biosynthesis</keyword>
<evidence type="ECO:0000256" key="5">
    <source>
        <dbReference type="ARBA" id="ARBA00023315"/>
    </source>
</evidence>
<gene>
    <name evidence="7" type="primary">lpxA</name>
    <name evidence="7" type="ORF">HUK38_13880</name>
</gene>
<accession>A0A839HEM1</accession>
<keyword evidence="4" id="KW-0443">Lipid metabolism</keyword>
<dbReference type="GO" id="GO:0008780">
    <property type="term" value="F:acyl-[acyl-carrier-protein]-UDP-N-acetylglucosamine O-acyltransferase activity"/>
    <property type="evidence" value="ECO:0007669"/>
    <property type="project" value="UniProtKB-EC"/>
</dbReference>
<name>A0A839HEM1_9GAMM</name>
<keyword evidence="3 7" id="KW-0808">Transferase</keyword>
<organism evidence="7 8">
    <name type="scientific">Thiospirillum jenense</name>
    <dbReference type="NCBI Taxonomy" id="1653858"/>
    <lineage>
        <taxon>Bacteria</taxon>
        <taxon>Pseudomonadati</taxon>
        <taxon>Pseudomonadota</taxon>
        <taxon>Gammaproteobacteria</taxon>
        <taxon>Chromatiales</taxon>
        <taxon>Chromatiaceae</taxon>
        <taxon>Thiospirillum</taxon>
    </lineage>
</organism>
<dbReference type="Pfam" id="PF00132">
    <property type="entry name" value="Hexapep"/>
    <property type="match status" value="1"/>
</dbReference>
<feature type="domain" description="UDP N-acetylglucosamine O-acyltransferase C-terminal" evidence="6">
    <location>
        <begin position="175"/>
        <end position="257"/>
    </location>
</feature>
<evidence type="ECO:0000259" key="6">
    <source>
        <dbReference type="Pfam" id="PF13720"/>
    </source>
</evidence>
<keyword evidence="5 7" id="KW-0012">Acyltransferase</keyword>
<sequence>MAIHPTAIIETGADVHPTAQIGAYSIIESGAVIGADCMIESCVRIYGMVRLGSDNRIGHGSVIGSEPQALGFQSDQSKPVVIGNGNQFKEGVTISRGMKNPAGTRIGDRNYLMAQAHIGHDCQVGDDNIFANAATLGGHVELAHHTFLSSQVAVHQFCRIGAYCMIGGVSGVTQDVPPFVLANGQRARIIGLNTVGLRRNGFNAAQRQQIKAVYRLFTRPGLLLTDALTQAENDYPSAVTMEIVHFVRSSLGKRGIIAFHRRSESTVTPLDSRHSND</sequence>